<evidence type="ECO:0000313" key="2">
    <source>
        <dbReference type="EMBL" id="SEG38588.1"/>
    </source>
</evidence>
<dbReference type="EMBL" id="FNVR01000030">
    <property type="protein sequence ID" value="SEG38588.1"/>
    <property type="molecule type" value="Genomic_DNA"/>
</dbReference>
<feature type="signal peptide" evidence="1">
    <location>
        <begin position="1"/>
        <end position="21"/>
    </location>
</feature>
<accession>A0A1H5ZPZ5</accession>
<protein>
    <submittedName>
        <fullName evidence="2">Uncharacterized protein</fullName>
    </submittedName>
</protein>
<sequence length="77" mass="8520">MRKILFFGGLLFGLLFFQAEANDLRYFCTETWSNGSETHTSEYHCYSPESAGTCTAQCMIGDGCSRECCVDEPTIAG</sequence>
<dbReference type="Proteomes" id="UP000236736">
    <property type="component" value="Unassembled WGS sequence"/>
</dbReference>
<name>A0A1H5ZPZ5_9BACT</name>
<dbReference type="AlphaFoldDB" id="A0A1H5ZPZ5"/>
<dbReference type="STRING" id="1120964.GCA_001313265_05924"/>
<evidence type="ECO:0000256" key="1">
    <source>
        <dbReference type="SAM" id="SignalP"/>
    </source>
</evidence>
<evidence type="ECO:0000313" key="3">
    <source>
        <dbReference type="Proteomes" id="UP000236736"/>
    </source>
</evidence>
<gene>
    <name evidence="2" type="ORF">SAMN03080598_03668</name>
</gene>
<reference evidence="3" key="1">
    <citation type="submission" date="2016-10" db="EMBL/GenBank/DDBJ databases">
        <authorList>
            <person name="Varghese N."/>
            <person name="Submissions S."/>
        </authorList>
    </citation>
    <scope>NUCLEOTIDE SEQUENCE [LARGE SCALE GENOMIC DNA]</scope>
    <source>
        <strain evidence="3">DSM 17298</strain>
    </source>
</reference>
<organism evidence="2 3">
    <name type="scientific">Algoriphagus boritolerans DSM 17298 = JCM 18970</name>
    <dbReference type="NCBI Taxonomy" id="1120964"/>
    <lineage>
        <taxon>Bacteria</taxon>
        <taxon>Pseudomonadati</taxon>
        <taxon>Bacteroidota</taxon>
        <taxon>Cytophagia</taxon>
        <taxon>Cytophagales</taxon>
        <taxon>Cyclobacteriaceae</taxon>
        <taxon>Algoriphagus</taxon>
    </lineage>
</organism>
<keyword evidence="1" id="KW-0732">Signal</keyword>
<feature type="chain" id="PRO_5009291866" evidence="1">
    <location>
        <begin position="22"/>
        <end position="77"/>
    </location>
</feature>
<proteinExistence type="predicted"/>
<keyword evidence="3" id="KW-1185">Reference proteome</keyword>